<protein>
    <recommendedName>
        <fullName evidence="9">Tryptophan synthase alpha chain</fullName>
        <ecNumber evidence="9">4.2.1.20</ecNumber>
    </recommendedName>
</protein>
<name>A0A060HHB2_9ARCH</name>
<dbReference type="RefSeq" id="WP_075053900.1">
    <property type="nucleotide sequence ID" value="NZ_CP007536.1"/>
</dbReference>
<keyword evidence="12" id="KW-1185">Reference proteome</keyword>
<evidence type="ECO:0000256" key="2">
    <source>
        <dbReference type="ARBA" id="ARBA00004733"/>
    </source>
</evidence>
<dbReference type="EMBL" id="CP007536">
    <property type="protein sequence ID" value="AIC14745.1"/>
    <property type="molecule type" value="Genomic_DNA"/>
</dbReference>
<dbReference type="UniPathway" id="UPA00035">
    <property type="reaction ID" value="UER00044"/>
</dbReference>
<dbReference type="HAMAP" id="MF_00131">
    <property type="entry name" value="Trp_synth_alpha"/>
    <property type="match status" value="1"/>
</dbReference>
<dbReference type="PANTHER" id="PTHR43406">
    <property type="entry name" value="TRYPTOPHAN SYNTHASE, ALPHA CHAIN"/>
    <property type="match status" value="1"/>
</dbReference>
<organism evidence="11 12">
    <name type="scientific">Nitrososphaera viennensis EN76</name>
    <dbReference type="NCBI Taxonomy" id="926571"/>
    <lineage>
        <taxon>Archaea</taxon>
        <taxon>Nitrososphaerota</taxon>
        <taxon>Nitrososphaeria</taxon>
        <taxon>Nitrososphaerales</taxon>
        <taxon>Nitrososphaeraceae</taxon>
        <taxon>Nitrososphaera</taxon>
    </lineage>
</organism>
<keyword evidence="5 9" id="KW-0822">Tryptophan biosynthesis</keyword>
<evidence type="ECO:0000256" key="6">
    <source>
        <dbReference type="ARBA" id="ARBA00023141"/>
    </source>
</evidence>
<dbReference type="NCBIfam" id="TIGR00262">
    <property type="entry name" value="trpA"/>
    <property type="match status" value="1"/>
</dbReference>
<comment type="subunit">
    <text evidence="3 9">Tetramer of two alpha and two beta chains.</text>
</comment>
<dbReference type="EC" id="4.2.1.20" evidence="9"/>
<comment type="catalytic activity">
    <reaction evidence="8 9">
        <text>(1S,2R)-1-C-(indol-3-yl)glycerol 3-phosphate + L-serine = D-glyceraldehyde 3-phosphate + L-tryptophan + H2O</text>
        <dbReference type="Rhea" id="RHEA:10532"/>
        <dbReference type="ChEBI" id="CHEBI:15377"/>
        <dbReference type="ChEBI" id="CHEBI:33384"/>
        <dbReference type="ChEBI" id="CHEBI:57912"/>
        <dbReference type="ChEBI" id="CHEBI:58866"/>
        <dbReference type="ChEBI" id="CHEBI:59776"/>
        <dbReference type="EC" id="4.2.1.20"/>
    </reaction>
</comment>
<dbReference type="OrthoDB" id="25658at2157"/>
<evidence type="ECO:0000313" key="12">
    <source>
        <dbReference type="Proteomes" id="UP000027093"/>
    </source>
</evidence>
<dbReference type="Gene3D" id="3.20.20.70">
    <property type="entry name" value="Aldolase class I"/>
    <property type="match status" value="1"/>
</dbReference>
<evidence type="ECO:0000256" key="5">
    <source>
        <dbReference type="ARBA" id="ARBA00022822"/>
    </source>
</evidence>
<feature type="active site" description="Proton acceptor" evidence="9">
    <location>
        <position position="53"/>
    </location>
</feature>
<dbReference type="PROSITE" id="PS00167">
    <property type="entry name" value="TRP_SYNTHASE_ALPHA"/>
    <property type="match status" value="1"/>
</dbReference>
<dbReference type="InterPro" id="IPR018204">
    <property type="entry name" value="Trp_synthase_alpha_AS"/>
</dbReference>
<feature type="active site" description="Proton acceptor" evidence="9">
    <location>
        <position position="64"/>
    </location>
</feature>
<evidence type="ECO:0000256" key="1">
    <source>
        <dbReference type="ARBA" id="ARBA00003365"/>
    </source>
</evidence>
<sequence>MLQENNRISARFASLAENKERALVCYVVAGYPDFKATVEIIDALVAGGADIIEIGIPFSDPIADGPTIQRASQAALDSGITPAKALQVARQVRKKHPSLPLLVMTYSNIFVKPGWDDFISRCKEAGVDGFILPDMPVEEASDYLAKAAQSGMATVFLASPNTPEERLEKIAQNSSGFMYLVSVYGITGARRTFEDYTKDAVQRAKRAAGGRIPVGVGFGISKPEHARFMVNAGADAIIVGSAIIDRISSARNKKVMLKELKAFSASLKKACVCAANRA</sequence>
<dbReference type="GO" id="GO:0005829">
    <property type="term" value="C:cytosol"/>
    <property type="evidence" value="ECO:0007669"/>
    <property type="project" value="TreeGrafter"/>
</dbReference>
<dbReference type="AlphaFoldDB" id="A0A060HHB2"/>
<dbReference type="GO" id="GO:0004834">
    <property type="term" value="F:tryptophan synthase activity"/>
    <property type="evidence" value="ECO:0007669"/>
    <property type="project" value="UniProtKB-UniRule"/>
</dbReference>
<comment type="similarity">
    <text evidence="9 10">Belongs to the TrpA family.</text>
</comment>
<dbReference type="Proteomes" id="UP000027093">
    <property type="component" value="Chromosome"/>
</dbReference>
<dbReference type="InterPro" id="IPR013785">
    <property type="entry name" value="Aldolase_TIM"/>
</dbReference>
<evidence type="ECO:0000256" key="9">
    <source>
        <dbReference type="HAMAP-Rule" id="MF_00131"/>
    </source>
</evidence>
<reference evidence="11 12" key="1">
    <citation type="journal article" date="2014" name="Int. J. Syst. Evol. Microbiol.">
        <title>Nitrososphaera viennensis gen. nov., sp. nov., an aerobic and mesophilic, ammonia-oxidizing archaeon from soil and a member of the archaeal phylum Thaumarchaeota.</title>
        <authorList>
            <person name="Stieglmeier M."/>
            <person name="Klingl A."/>
            <person name="Alves R.J."/>
            <person name="Rittmann S.K."/>
            <person name="Melcher M."/>
            <person name="Leisch N."/>
            <person name="Schleper C."/>
        </authorList>
    </citation>
    <scope>NUCLEOTIDE SEQUENCE [LARGE SCALE GENOMIC DNA]</scope>
    <source>
        <strain evidence="11">EN76</strain>
    </source>
</reference>
<dbReference type="InterPro" id="IPR002028">
    <property type="entry name" value="Trp_synthase_suA"/>
</dbReference>
<evidence type="ECO:0000256" key="10">
    <source>
        <dbReference type="RuleBase" id="RU003662"/>
    </source>
</evidence>
<dbReference type="SUPFAM" id="SSF51366">
    <property type="entry name" value="Ribulose-phoshate binding barrel"/>
    <property type="match status" value="1"/>
</dbReference>
<evidence type="ECO:0000256" key="4">
    <source>
        <dbReference type="ARBA" id="ARBA00022605"/>
    </source>
</evidence>
<dbReference type="STRING" id="926571.NVIE_005460"/>
<keyword evidence="6 9" id="KW-0057">Aromatic amino acid biosynthesis</keyword>
<evidence type="ECO:0000256" key="8">
    <source>
        <dbReference type="ARBA" id="ARBA00049047"/>
    </source>
</evidence>
<dbReference type="CDD" id="cd04724">
    <property type="entry name" value="Tryptophan_synthase_alpha"/>
    <property type="match status" value="1"/>
</dbReference>
<dbReference type="Pfam" id="PF00290">
    <property type="entry name" value="Trp_syntA"/>
    <property type="match status" value="1"/>
</dbReference>
<dbReference type="KEGG" id="nvn:NVIE_005460"/>
<proteinExistence type="inferred from homology"/>
<comment type="pathway">
    <text evidence="2 9">Amino-acid biosynthesis; L-tryptophan biosynthesis; L-tryptophan from chorismate: step 5/5.</text>
</comment>
<evidence type="ECO:0000313" key="11">
    <source>
        <dbReference type="EMBL" id="AIC14745.1"/>
    </source>
</evidence>
<evidence type="ECO:0000256" key="7">
    <source>
        <dbReference type="ARBA" id="ARBA00023239"/>
    </source>
</evidence>
<dbReference type="FunFam" id="3.20.20.70:FF:000037">
    <property type="entry name" value="Tryptophan synthase alpha chain"/>
    <property type="match status" value="1"/>
</dbReference>
<keyword evidence="4 9" id="KW-0028">Amino-acid biosynthesis</keyword>
<evidence type="ECO:0000256" key="3">
    <source>
        <dbReference type="ARBA" id="ARBA00011270"/>
    </source>
</evidence>
<gene>
    <name evidence="9 11" type="primary">trpA</name>
    <name evidence="11" type="ORF">NVIE_005460</name>
</gene>
<dbReference type="GeneID" id="74945810"/>
<accession>A0A060HHB2</accession>
<comment type="function">
    <text evidence="1 9">The alpha subunit is responsible for the aldol cleavage of indoleglycerol phosphate to indole and glyceraldehyde 3-phosphate.</text>
</comment>
<dbReference type="InterPro" id="IPR011060">
    <property type="entry name" value="RibuloseP-bd_barrel"/>
</dbReference>
<keyword evidence="7 9" id="KW-0456">Lyase</keyword>
<dbReference type="PANTHER" id="PTHR43406:SF1">
    <property type="entry name" value="TRYPTOPHAN SYNTHASE ALPHA CHAIN, CHLOROPLASTIC"/>
    <property type="match status" value="1"/>
</dbReference>
<dbReference type="HOGENOM" id="CLU_016734_0_4_2"/>